<gene>
    <name evidence="1" type="ORF">EVG20_g6479</name>
</gene>
<protein>
    <submittedName>
        <fullName evidence="1">Uncharacterized protein</fullName>
    </submittedName>
</protein>
<dbReference type="EMBL" id="SEOQ01000434">
    <property type="protein sequence ID" value="TFY63062.1"/>
    <property type="molecule type" value="Genomic_DNA"/>
</dbReference>
<proteinExistence type="predicted"/>
<keyword evidence="2" id="KW-1185">Reference proteome</keyword>
<name>A0A4Y9YLP1_9AGAM</name>
<organism evidence="1 2">
    <name type="scientific">Dentipellis fragilis</name>
    <dbReference type="NCBI Taxonomy" id="205917"/>
    <lineage>
        <taxon>Eukaryota</taxon>
        <taxon>Fungi</taxon>
        <taxon>Dikarya</taxon>
        <taxon>Basidiomycota</taxon>
        <taxon>Agaricomycotina</taxon>
        <taxon>Agaricomycetes</taxon>
        <taxon>Russulales</taxon>
        <taxon>Hericiaceae</taxon>
        <taxon>Dentipellis</taxon>
    </lineage>
</organism>
<evidence type="ECO:0000313" key="1">
    <source>
        <dbReference type="EMBL" id="TFY63062.1"/>
    </source>
</evidence>
<evidence type="ECO:0000313" key="2">
    <source>
        <dbReference type="Proteomes" id="UP000298327"/>
    </source>
</evidence>
<dbReference type="Proteomes" id="UP000298327">
    <property type="component" value="Unassembled WGS sequence"/>
</dbReference>
<comment type="caution">
    <text evidence="1">The sequence shown here is derived from an EMBL/GenBank/DDBJ whole genome shotgun (WGS) entry which is preliminary data.</text>
</comment>
<reference evidence="1 2" key="1">
    <citation type="submission" date="2019-02" db="EMBL/GenBank/DDBJ databases">
        <title>Genome sequencing of the rare red list fungi Dentipellis fragilis.</title>
        <authorList>
            <person name="Buettner E."/>
            <person name="Kellner H."/>
        </authorList>
    </citation>
    <scope>NUCLEOTIDE SEQUENCE [LARGE SCALE GENOMIC DNA]</scope>
    <source>
        <strain evidence="1 2">DSM 105465</strain>
    </source>
</reference>
<dbReference type="AlphaFoldDB" id="A0A4Y9YLP1"/>
<sequence length="250" mass="28239">MVTRTFSQDAEAPTLDVFVTTAEWFRGRYEEQSSPSTQLHTHPLVWCTRNNKAPIATPARHRTAGTTEEFVSNQCNCVATYRRPHQPPAVAYLKLAVRICDTSATIFSSPASPDIDGMNPSLLVGILIPARSTSENHPLTKHDATVLAIRQECFNARKRRDRGEITHAEFMQIARDCIQRFKAQEAASSLLCDQVDRGKISLEEWERECGYSAKDWKKLQPDVERDLQSASMNMGRNRVRVVQNRGSRGH</sequence>
<accession>A0A4Y9YLP1</accession>
<dbReference type="OrthoDB" id="26525at2759"/>